<dbReference type="GO" id="GO:0045862">
    <property type="term" value="P:positive regulation of proteolysis"/>
    <property type="evidence" value="ECO:0007669"/>
    <property type="project" value="TreeGrafter"/>
</dbReference>
<dbReference type="SMART" id="SM00028">
    <property type="entry name" value="TPR"/>
    <property type="match status" value="3"/>
</dbReference>
<dbReference type="GO" id="GO:0003755">
    <property type="term" value="F:peptidyl-prolyl cis-trans isomerase activity"/>
    <property type="evidence" value="ECO:0007669"/>
    <property type="project" value="UniProtKB-KW"/>
</dbReference>
<evidence type="ECO:0000313" key="8">
    <source>
        <dbReference type="Proteomes" id="UP000319160"/>
    </source>
</evidence>
<evidence type="ECO:0000313" key="7">
    <source>
        <dbReference type="EMBL" id="TRX96988.1"/>
    </source>
</evidence>
<dbReference type="InterPro" id="IPR003613">
    <property type="entry name" value="Ubox_domain"/>
</dbReference>
<reference evidence="8" key="1">
    <citation type="submission" date="2019-06" db="EMBL/GenBank/DDBJ databases">
        <title>Draft genome sequence of the griseofulvin-producing fungus Xylaria cubensis strain G536.</title>
        <authorList>
            <person name="Mead M.E."/>
            <person name="Raja H.A."/>
            <person name="Steenwyk J.L."/>
            <person name="Knowles S.L."/>
            <person name="Oberlies N.H."/>
            <person name="Rokas A."/>
        </authorList>
    </citation>
    <scope>NUCLEOTIDE SEQUENCE [LARGE SCALE GENOMIC DNA]</scope>
    <source>
        <strain evidence="8">G536</strain>
    </source>
</reference>
<dbReference type="AlphaFoldDB" id="A0A553I9W6"/>
<sequence>MASNIERSAAQERAARLKEEGNSHYGAGNFYAAEGLYSKAIIADATNPSLYTNRALSRIKLALYESAVSDCQASLKLSGPNMKAYFILSQCLVALHDFDGALENALEAHRMGTETNDKSLPNLTSQVLRCKKERWDELEKKRSREGQELENELIQLLERDHKATIADCTSDVERAEILEEFHNKTTLLKATFEAARSASEKKRKVPDWVIDDISFGIMVDPVITKTGKSYERASIMEALRRNPIDPLTREPLNPGELRPNLGLRQACEEFLENNGWAVDW</sequence>
<dbReference type="OrthoDB" id="629492at2759"/>
<dbReference type="GO" id="GO:0000209">
    <property type="term" value="P:protein polyubiquitination"/>
    <property type="evidence" value="ECO:0007669"/>
    <property type="project" value="TreeGrafter"/>
</dbReference>
<dbReference type="SMART" id="SM00504">
    <property type="entry name" value="Ubox"/>
    <property type="match status" value="1"/>
</dbReference>
<dbReference type="InterPro" id="IPR019734">
    <property type="entry name" value="TPR_rpt"/>
</dbReference>
<evidence type="ECO:0000256" key="4">
    <source>
        <dbReference type="ARBA" id="ARBA00022786"/>
    </source>
</evidence>
<dbReference type="STRING" id="2512241.A0A553I9W6"/>
<dbReference type="Gene3D" id="3.30.40.10">
    <property type="entry name" value="Zinc/RING finger domain, C3HC4 (zinc finger)"/>
    <property type="match status" value="1"/>
</dbReference>
<comment type="caution">
    <text evidence="7">The sequence shown here is derived from an EMBL/GenBank/DDBJ whole genome shotgun (WGS) entry which is preliminary data.</text>
</comment>
<keyword evidence="5" id="KW-0697">Rotamase</keyword>
<dbReference type="PANTHER" id="PTHR46803">
    <property type="entry name" value="E3 UBIQUITIN-PROTEIN LIGASE CHIP"/>
    <property type="match status" value="1"/>
</dbReference>
<gene>
    <name evidence="7" type="ORF">FHL15_002294</name>
</gene>
<dbReference type="InterPro" id="IPR011990">
    <property type="entry name" value="TPR-like_helical_dom_sf"/>
</dbReference>
<dbReference type="GO" id="GO:0071218">
    <property type="term" value="P:cellular response to misfolded protein"/>
    <property type="evidence" value="ECO:0007669"/>
    <property type="project" value="TreeGrafter"/>
</dbReference>
<evidence type="ECO:0000256" key="5">
    <source>
        <dbReference type="ARBA" id="ARBA00023110"/>
    </source>
</evidence>
<keyword evidence="2" id="KW-0808">Transferase</keyword>
<dbReference type="GO" id="GO:0061630">
    <property type="term" value="F:ubiquitin protein ligase activity"/>
    <property type="evidence" value="ECO:0007669"/>
    <property type="project" value="UniProtKB-EC"/>
</dbReference>
<feature type="domain" description="U-box" evidence="6">
    <location>
        <begin position="204"/>
        <end position="277"/>
    </location>
</feature>
<comment type="catalytic activity">
    <reaction evidence="1">
        <text>S-ubiquitinyl-[E2 ubiquitin-conjugating enzyme]-L-cysteine + [acceptor protein]-L-lysine = [E2 ubiquitin-conjugating enzyme]-L-cysteine + N(6)-ubiquitinyl-[acceptor protein]-L-lysine.</text>
        <dbReference type="EC" id="2.3.2.27"/>
    </reaction>
</comment>
<dbReference type="Proteomes" id="UP000319160">
    <property type="component" value="Unassembled WGS sequence"/>
</dbReference>
<evidence type="ECO:0000256" key="2">
    <source>
        <dbReference type="ARBA" id="ARBA00022679"/>
    </source>
</evidence>
<dbReference type="GO" id="GO:0043161">
    <property type="term" value="P:proteasome-mediated ubiquitin-dependent protein catabolic process"/>
    <property type="evidence" value="ECO:0007669"/>
    <property type="project" value="TreeGrafter"/>
</dbReference>
<dbReference type="PROSITE" id="PS51698">
    <property type="entry name" value="U_BOX"/>
    <property type="match status" value="1"/>
</dbReference>
<dbReference type="SUPFAM" id="SSF57850">
    <property type="entry name" value="RING/U-box"/>
    <property type="match status" value="1"/>
</dbReference>
<keyword evidence="4" id="KW-0833">Ubl conjugation pathway</keyword>
<dbReference type="EMBL" id="VFLP01000008">
    <property type="protein sequence ID" value="TRX96988.1"/>
    <property type="molecule type" value="Genomic_DNA"/>
</dbReference>
<keyword evidence="8" id="KW-1185">Reference proteome</keyword>
<evidence type="ECO:0000256" key="1">
    <source>
        <dbReference type="ARBA" id="ARBA00000900"/>
    </source>
</evidence>
<dbReference type="InterPro" id="IPR013083">
    <property type="entry name" value="Znf_RING/FYVE/PHD"/>
</dbReference>
<dbReference type="SUPFAM" id="SSF48452">
    <property type="entry name" value="TPR-like"/>
    <property type="match status" value="1"/>
</dbReference>
<name>A0A553I9W6_9PEZI</name>
<accession>A0A553I9W6</accession>
<dbReference type="GO" id="GO:0005737">
    <property type="term" value="C:cytoplasm"/>
    <property type="evidence" value="ECO:0007669"/>
    <property type="project" value="TreeGrafter"/>
</dbReference>
<keyword evidence="5" id="KW-0413">Isomerase</keyword>
<keyword evidence="3" id="KW-0677">Repeat</keyword>
<dbReference type="Pfam" id="PF04564">
    <property type="entry name" value="U-box"/>
    <property type="match status" value="1"/>
</dbReference>
<evidence type="ECO:0000259" key="6">
    <source>
        <dbReference type="PROSITE" id="PS51698"/>
    </source>
</evidence>
<dbReference type="GO" id="GO:0051087">
    <property type="term" value="F:protein-folding chaperone binding"/>
    <property type="evidence" value="ECO:0007669"/>
    <property type="project" value="TreeGrafter"/>
</dbReference>
<dbReference type="GO" id="GO:0006515">
    <property type="term" value="P:protein quality control for misfolded or incompletely synthesized proteins"/>
    <property type="evidence" value="ECO:0007669"/>
    <property type="project" value="TreeGrafter"/>
</dbReference>
<dbReference type="Gene3D" id="1.25.40.10">
    <property type="entry name" value="Tetratricopeptide repeat domain"/>
    <property type="match status" value="1"/>
</dbReference>
<evidence type="ECO:0000256" key="3">
    <source>
        <dbReference type="ARBA" id="ARBA00022737"/>
    </source>
</evidence>
<protein>
    <recommendedName>
        <fullName evidence="6">U-box domain-containing protein</fullName>
    </recommendedName>
</protein>
<organism evidence="7 8">
    <name type="scientific">Xylaria flabelliformis</name>
    <dbReference type="NCBI Taxonomy" id="2512241"/>
    <lineage>
        <taxon>Eukaryota</taxon>
        <taxon>Fungi</taxon>
        <taxon>Dikarya</taxon>
        <taxon>Ascomycota</taxon>
        <taxon>Pezizomycotina</taxon>
        <taxon>Sordariomycetes</taxon>
        <taxon>Xylariomycetidae</taxon>
        <taxon>Xylariales</taxon>
        <taxon>Xylariaceae</taxon>
        <taxon>Xylaria</taxon>
    </lineage>
</organism>
<proteinExistence type="predicted"/>
<dbReference type="PANTHER" id="PTHR46803:SF2">
    <property type="entry name" value="E3 UBIQUITIN-PROTEIN LIGASE CHIP"/>
    <property type="match status" value="1"/>
</dbReference>